<dbReference type="PANTHER" id="PTHR43133">
    <property type="entry name" value="RNA POLYMERASE ECF-TYPE SIGMA FACTO"/>
    <property type="match status" value="1"/>
</dbReference>
<evidence type="ECO:0000256" key="6">
    <source>
        <dbReference type="RuleBase" id="RU000716"/>
    </source>
</evidence>
<gene>
    <name evidence="9" type="primary">sigL</name>
    <name evidence="9" type="ORF">SBRY_30353</name>
</gene>
<keyword evidence="3 6" id="KW-0731">Sigma factor</keyword>
<dbReference type="InterPro" id="IPR000838">
    <property type="entry name" value="RNA_pol_sigma70_ECF_CS"/>
</dbReference>
<feature type="domain" description="RNA polymerase sigma-70 region 4" evidence="8">
    <location>
        <begin position="129"/>
        <end position="178"/>
    </location>
</feature>
<dbReference type="GO" id="GO:0016987">
    <property type="term" value="F:sigma factor activity"/>
    <property type="evidence" value="ECO:0007669"/>
    <property type="project" value="UniProtKB-KW"/>
</dbReference>
<dbReference type="NCBIfam" id="TIGR02937">
    <property type="entry name" value="sigma70-ECF"/>
    <property type="match status" value="1"/>
</dbReference>
<feature type="domain" description="RNA polymerase sigma-70 region 2" evidence="7">
    <location>
        <begin position="31"/>
        <end position="97"/>
    </location>
</feature>
<reference evidence="9" key="1">
    <citation type="submission" date="2021-06" db="EMBL/GenBank/DDBJ databases">
        <authorList>
            <person name="Arsene-Ploetze F."/>
        </authorList>
    </citation>
    <scope>NUCLEOTIDE SEQUENCE</scope>
    <source>
        <strain evidence="9">SBRY1</strain>
    </source>
</reference>
<keyword evidence="5 6" id="KW-0804">Transcription</keyword>
<comment type="similarity">
    <text evidence="1 6">Belongs to the sigma-70 factor family. ECF subfamily.</text>
</comment>
<evidence type="ECO:0000256" key="1">
    <source>
        <dbReference type="ARBA" id="ARBA00010641"/>
    </source>
</evidence>
<dbReference type="Pfam" id="PF04545">
    <property type="entry name" value="Sigma70_r4"/>
    <property type="match status" value="1"/>
</dbReference>
<protein>
    <recommendedName>
        <fullName evidence="6">RNA polymerase sigma factor</fullName>
    </recommendedName>
</protein>
<evidence type="ECO:0000313" key="9">
    <source>
        <dbReference type="EMBL" id="CAG7639686.1"/>
    </source>
</evidence>
<evidence type="ECO:0000256" key="5">
    <source>
        <dbReference type="ARBA" id="ARBA00023163"/>
    </source>
</evidence>
<evidence type="ECO:0000256" key="3">
    <source>
        <dbReference type="ARBA" id="ARBA00023082"/>
    </source>
</evidence>
<evidence type="ECO:0000259" key="8">
    <source>
        <dbReference type="Pfam" id="PF04545"/>
    </source>
</evidence>
<comment type="caution">
    <text evidence="9">The sequence shown here is derived from an EMBL/GenBank/DDBJ whole genome shotgun (WGS) entry which is preliminary data.</text>
</comment>
<dbReference type="AlphaFoldDB" id="A0A9W4H0U9"/>
<dbReference type="InterPro" id="IPR039425">
    <property type="entry name" value="RNA_pol_sigma-70-like"/>
</dbReference>
<proteinExistence type="inferred from homology"/>
<dbReference type="Proteomes" id="UP001153328">
    <property type="component" value="Unassembled WGS sequence"/>
</dbReference>
<dbReference type="InterPro" id="IPR036388">
    <property type="entry name" value="WH-like_DNA-bd_sf"/>
</dbReference>
<dbReference type="InterPro" id="IPR013325">
    <property type="entry name" value="RNA_pol_sigma_r2"/>
</dbReference>
<dbReference type="InterPro" id="IPR014284">
    <property type="entry name" value="RNA_pol_sigma-70_dom"/>
</dbReference>
<dbReference type="InterPro" id="IPR013324">
    <property type="entry name" value="RNA_pol_sigma_r3/r4-like"/>
</dbReference>
<dbReference type="GO" id="GO:0006352">
    <property type="term" value="P:DNA-templated transcription initiation"/>
    <property type="evidence" value="ECO:0007669"/>
    <property type="project" value="InterPro"/>
</dbReference>
<dbReference type="PANTHER" id="PTHR43133:SF52">
    <property type="entry name" value="ECF RNA POLYMERASE SIGMA FACTOR SIGL"/>
    <property type="match status" value="1"/>
</dbReference>
<evidence type="ECO:0000256" key="4">
    <source>
        <dbReference type="ARBA" id="ARBA00023125"/>
    </source>
</evidence>
<evidence type="ECO:0000313" key="10">
    <source>
        <dbReference type="Proteomes" id="UP001153328"/>
    </source>
</evidence>
<keyword evidence="4 6" id="KW-0238">DNA-binding</keyword>
<dbReference type="InterPro" id="IPR007627">
    <property type="entry name" value="RNA_pol_sigma70_r2"/>
</dbReference>
<organism evidence="9 10">
    <name type="scientific">Actinacidiphila bryophytorum</name>
    <dbReference type="NCBI Taxonomy" id="1436133"/>
    <lineage>
        <taxon>Bacteria</taxon>
        <taxon>Bacillati</taxon>
        <taxon>Actinomycetota</taxon>
        <taxon>Actinomycetes</taxon>
        <taxon>Kitasatosporales</taxon>
        <taxon>Streptomycetaceae</taxon>
        <taxon>Actinacidiphila</taxon>
    </lineage>
</organism>
<dbReference type="Gene3D" id="1.10.10.10">
    <property type="entry name" value="Winged helix-like DNA-binding domain superfamily/Winged helix DNA-binding domain"/>
    <property type="match status" value="1"/>
</dbReference>
<dbReference type="InterPro" id="IPR007630">
    <property type="entry name" value="RNA_pol_sigma70_r4"/>
</dbReference>
<keyword evidence="10" id="KW-1185">Reference proteome</keyword>
<dbReference type="CDD" id="cd06171">
    <property type="entry name" value="Sigma70_r4"/>
    <property type="match status" value="1"/>
</dbReference>
<evidence type="ECO:0000256" key="2">
    <source>
        <dbReference type="ARBA" id="ARBA00023015"/>
    </source>
</evidence>
<dbReference type="Pfam" id="PF04542">
    <property type="entry name" value="Sigma70_r2"/>
    <property type="match status" value="1"/>
</dbReference>
<dbReference type="PROSITE" id="PS01063">
    <property type="entry name" value="SIGMA70_ECF"/>
    <property type="match status" value="1"/>
</dbReference>
<accession>A0A9W4H0U9</accession>
<dbReference type="RefSeq" id="WP_259437481.1">
    <property type="nucleotide sequence ID" value="NZ_CP103871.1"/>
</dbReference>
<keyword evidence="2 6" id="KW-0805">Transcription regulation</keyword>
<dbReference type="SUPFAM" id="SSF88659">
    <property type="entry name" value="Sigma3 and sigma4 domains of RNA polymerase sigma factors"/>
    <property type="match status" value="1"/>
</dbReference>
<dbReference type="Gene3D" id="1.10.1740.10">
    <property type="match status" value="1"/>
</dbReference>
<name>A0A9W4H0U9_9ACTN</name>
<dbReference type="EMBL" id="CAJVAX010000017">
    <property type="protein sequence ID" value="CAG7639686.1"/>
    <property type="molecule type" value="Genomic_DNA"/>
</dbReference>
<sequence length="188" mass="20920">MNRPGPARVPGVVEHVFGRRDRRDGEFLRALYARHGQSLLGHVARLCGGDLQRAEDIVQETFLRAWQHREQLAVDAAAPWLHTVAHNLAVSAFRRRSARPAETPLGDEDPPCETDELDRALESWQMAAALRGLSPEHRAVLVQVYYLRRTVAEAAAVLGVPQGTVKSRCYYALRALRNALDEQGVTAP</sequence>
<dbReference type="GO" id="GO:0003677">
    <property type="term" value="F:DNA binding"/>
    <property type="evidence" value="ECO:0007669"/>
    <property type="project" value="UniProtKB-KW"/>
</dbReference>
<evidence type="ECO:0000259" key="7">
    <source>
        <dbReference type="Pfam" id="PF04542"/>
    </source>
</evidence>
<dbReference type="SUPFAM" id="SSF88946">
    <property type="entry name" value="Sigma2 domain of RNA polymerase sigma factors"/>
    <property type="match status" value="1"/>
</dbReference>